<feature type="compositionally biased region" description="Polar residues" evidence="3">
    <location>
        <begin position="1508"/>
        <end position="1553"/>
    </location>
</feature>
<evidence type="ECO:0000313" key="5">
    <source>
        <dbReference type="EMBL" id="KAF9584790.1"/>
    </source>
</evidence>
<dbReference type="PANTHER" id="PTHR47775">
    <property type="entry name" value="BUD SITE SELECTION PROTEIN 14"/>
    <property type="match status" value="1"/>
</dbReference>
<gene>
    <name evidence="5" type="ORF">BGW38_005161</name>
</gene>
<feature type="region of interest" description="Disordered" evidence="3">
    <location>
        <begin position="1360"/>
        <end position="1573"/>
    </location>
</feature>
<feature type="domain" description="SH3" evidence="4">
    <location>
        <begin position="208"/>
        <end position="269"/>
    </location>
</feature>
<dbReference type="OrthoDB" id="196165at2759"/>
<feature type="compositionally biased region" description="Acidic residues" evidence="3">
    <location>
        <begin position="1270"/>
        <end position="1280"/>
    </location>
</feature>
<feature type="compositionally biased region" description="Polar residues" evidence="3">
    <location>
        <begin position="1477"/>
        <end position="1498"/>
    </location>
</feature>
<reference evidence="5" key="1">
    <citation type="journal article" date="2020" name="Fungal Divers.">
        <title>Resolving the Mortierellaceae phylogeny through synthesis of multi-gene phylogenetics and phylogenomics.</title>
        <authorList>
            <person name="Vandepol N."/>
            <person name="Liber J."/>
            <person name="Desiro A."/>
            <person name="Na H."/>
            <person name="Kennedy M."/>
            <person name="Barry K."/>
            <person name="Grigoriev I.V."/>
            <person name="Miller A.N."/>
            <person name="O'Donnell K."/>
            <person name="Stajich J.E."/>
            <person name="Bonito G."/>
        </authorList>
    </citation>
    <scope>NUCLEOTIDE SEQUENCE</scope>
    <source>
        <strain evidence="5">KOD1015</strain>
    </source>
</reference>
<proteinExistence type="predicted"/>
<feature type="compositionally biased region" description="Polar residues" evidence="3">
    <location>
        <begin position="580"/>
        <end position="592"/>
    </location>
</feature>
<feature type="compositionally biased region" description="Polar residues" evidence="3">
    <location>
        <begin position="470"/>
        <end position="499"/>
    </location>
</feature>
<evidence type="ECO:0000256" key="2">
    <source>
        <dbReference type="PROSITE-ProRule" id="PRU00192"/>
    </source>
</evidence>
<feature type="region of interest" description="Disordered" evidence="3">
    <location>
        <begin position="1654"/>
        <end position="1698"/>
    </location>
</feature>
<dbReference type="InterPro" id="IPR001452">
    <property type="entry name" value="SH3_domain"/>
</dbReference>
<feature type="region of interest" description="Disordered" evidence="3">
    <location>
        <begin position="752"/>
        <end position="774"/>
    </location>
</feature>
<evidence type="ECO:0000256" key="1">
    <source>
        <dbReference type="ARBA" id="ARBA00022443"/>
    </source>
</evidence>
<feature type="compositionally biased region" description="Low complexity" evidence="3">
    <location>
        <begin position="752"/>
        <end position="766"/>
    </location>
</feature>
<feature type="region of interest" description="Disordered" evidence="3">
    <location>
        <begin position="117"/>
        <end position="152"/>
    </location>
</feature>
<feature type="compositionally biased region" description="Polar residues" evidence="3">
    <location>
        <begin position="1138"/>
        <end position="1154"/>
    </location>
</feature>
<feature type="compositionally biased region" description="Basic and acidic residues" evidence="3">
    <location>
        <begin position="1659"/>
        <end position="1698"/>
    </location>
</feature>
<dbReference type="GO" id="GO:0030950">
    <property type="term" value="P:establishment or maintenance of actin cytoskeleton polarity"/>
    <property type="evidence" value="ECO:0007669"/>
    <property type="project" value="TreeGrafter"/>
</dbReference>
<feature type="region of interest" description="Disordered" evidence="3">
    <location>
        <begin position="990"/>
        <end position="1213"/>
    </location>
</feature>
<dbReference type="GO" id="GO:0015630">
    <property type="term" value="C:microtubule cytoskeleton"/>
    <property type="evidence" value="ECO:0007669"/>
    <property type="project" value="TreeGrafter"/>
</dbReference>
<dbReference type="Gene3D" id="2.30.30.40">
    <property type="entry name" value="SH3 Domains"/>
    <property type="match status" value="1"/>
</dbReference>
<feature type="region of interest" description="Disordered" evidence="3">
    <location>
        <begin position="175"/>
        <end position="203"/>
    </location>
</feature>
<feature type="compositionally biased region" description="Low complexity" evidence="3">
    <location>
        <begin position="141"/>
        <end position="151"/>
    </location>
</feature>
<keyword evidence="6" id="KW-1185">Reference proteome</keyword>
<accession>A0A9P6FZR0</accession>
<feature type="compositionally biased region" description="Low complexity" evidence="3">
    <location>
        <begin position="13"/>
        <end position="28"/>
    </location>
</feature>
<feature type="region of interest" description="Disordered" evidence="3">
    <location>
        <begin position="324"/>
        <end position="616"/>
    </location>
</feature>
<dbReference type="GO" id="GO:0008104">
    <property type="term" value="P:intracellular protein localization"/>
    <property type="evidence" value="ECO:0007669"/>
    <property type="project" value="TreeGrafter"/>
</dbReference>
<dbReference type="PROSITE" id="PS50002">
    <property type="entry name" value="SH3"/>
    <property type="match status" value="1"/>
</dbReference>
<dbReference type="Proteomes" id="UP000780801">
    <property type="component" value="Unassembled WGS sequence"/>
</dbReference>
<dbReference type="GO" id="GO:0051286">
    <property type="term" value="C:cell tip"/>
    <property type="evidence" value="ECO:0007669"/>
    <property type="project" value="TreeGrafter"/>
</dbReference>
<feature type="compositionally biased region" description="Low complexity" evidence="3">
    <location>
        <begin position="1362"/>
        <end position="1378"/>
    </location>
</feature>
<protein>
    <recommendedName>
        <fullName evidence="4">SH3 domain-containing protein</fullName>
    </recommendedName>
</protein>
<dbReference type="SUPFAM" id="SSF50044">
    <property type="entry name" value="SH3-domain"/>
    <property type="match status" value="1"/>
</dbReference>
<feature type="compositionally biased region" description="Basic and acidic residues" evidence="3">
    <location>
        <begin position="564"/>
        <end position="579"/>
    </location>
</feature>
<feature type="compositionally biased region" description="Acidic residues" evidence="3">
    <location>
        <begin position="328"/>
        <end position="353"/>
    </location>
</feature>
<dbReference type="InterPro" id="IPR053039">
    <property type="entry name" value="Polarity_Bud-Selection_Reg"/>
</dbReference>
<evidence type="ECO:0000256" key="3">
    <source>
        <dbReference type="SAM" id="MobiDB-lite"/>
    </source>
</evidence>
<dbReference type="SMART" id="SM00326">
    <property type="entry name" value="SH3"/>
    <property type="match status" value="1"/>
</dbReference>
<dbReference type="PANTHER" id="PTHR47775:SF1">
    <property type="entry name" value="BUD SITE SELECTION PROTEIN 14"/>
    <property type="match status" value="1"/>
</dbReference>
<dbReference type="GO" id="GO:0007165">
    <property type="term" value="P:signal transduction"/>
    <property type="evidence" value="ECO:0007669"/>
    <property type="project" value="InterPro"/>
</dbReference>
<feature type="compositionally biased region" description="Polar residues" evidence="3">
    <location>
        <begin position="1110"/>
        <end position="1126"/>
    </location>
</feature>
<evidence type="ECO:0000259" key="4">
    <source>
        <dbReference type="PROSITE" id="PS50002"/>
    </source>
</evidence>
<feature type="compositionally biased region" description="Acidic residues" evidence="3">
    <location>
        <begin position="401"/>
        <end position="414"/>
    </location>
</feature>
<keyword evidence="1 2" id="KW-0728">SH3 domain</keyword>
<feature type="compositionally biased region" description="Polar residues" evidence="3">
    <location>
        <begin position="1379"/>
        <end position="1390"/>
    </location>
</feature>
<comment type="caution">
    <text evidence="5">The sequence shown here is derived from an EMBL/GenBank/DDBJ whole genome shotgun (WGS) entry which is preliminary data.</text>
</comment>
<dbReference type="Pfam" id="PF00788">
    <property type="entry name" value="RA"/>
    <property type="match status" value="1"/>
</dbReference>
<sequence>MQSSNSRPQPRNAVSGLASSLRSAAASEDAARGQYNGGGAQGLHQRGRDAMVPDMDDSTEEDEDYDHYAQNQDHKPRHQPYQQRHVSNNSPTNNNTNQGTAGTGAARNLRQMLQDDSEDDIGHSDDDHDMNDRDNRHHNSQRQQQQQQQHHPISTMEHVMTEDAQLLQARHNEIIDEEDYDDDDDDDLDEDDDDDDDSDTVSLTEDDIDFNLVYAFHTFVATQEGQASVVRNDSLVLLEDTNVYWWLVRVLKTGIIGYIPAENIETPFERLARLNKYRNVGLSAPSPEWGTFDEPIQPLNHSTLAERSKNRRSVIFKSQNEYFGASDNDWDEEEEEDEMGEYYEGRDEPEEADQSGQDSAQKDNDSDSGKTALQLEAERVEQEILEEQRQRQQSRRSDYSMDSEDDFDEEDEEPVTNRYRRPLLDDDDLMMSTEPRKISLTPSIAQDDTSASRIQTPPGKAKKLRLAENEPQTDVRSTVGSNQRSENSYSSPEQQQSATPGAAVVGGLREDVEDEDPEARRRRLQEITEAKLDAILGSDQASGSTPSDSRKPGKFKSLFGVGKGSKDKEKAKEKERERQLSFSKANPTTSTHPPAGDGDSDSFRGRSNSNGSIASINAGAGAGTGAIMSPTFSENGDVAQQEIIALRVYPGNVDFGVSMYKTVVVSALTLASEVANQAVVKFRLAPDGVASSSDFYLTVRGFDGEETALQPTDKPMAIYQTLSAHLTTPLPANHRLSISSVSSMMSVNSYSSFTSNPPSTPTSPSSVRRIGSGRADQNQRAIRFFLNKKIRRAGSSSSIPSTPTTPTTPTHEDLFWVKVVCQERDLPQTMVLLDGSGTALDRNDARTHGQITAAKAEHWVSMQSTSNVGDVIFKVIEKFNIHSGVVDGVPEHVIAAKNNTLSSGIVIQYQLGLRMSSPTSRRFKNGDEVSLAPQTPLIRCFEEHQLVPIRRSPKADVASMPLTPEYIFYLRKSPKSLQAEGDFAQEQALARGAATAEISHGPSTPRKVPSPLQVQSLRSPADEPPRSPIQPSPTSISSQRSLRTPRSTEDFGVNGDNGPHSPSFHQSRPGMGPRTNSGSGSLSPAIPRRTDSAITGPPSPVTGHAARTPTPDQVNMGRNRSPSVSQGLRVGQAPSPAPSNTSGHDYEVSRSTTPERPARPDRMDRQRAISPPMTHGPSPLSMAQVLHQETERDKVAGGGAESGGSSRDSKIAPLSIKKNMTQGMDIILNKGVIRSSRLINSRQYRYSFIPVEGGEEVDISEIIEDILGEEDEMDDDDSQDGADLQYLDLGDNDETSAARRDQRSTRLNGSGAGNRPLSSVLKNASPETDRLELITSSARGGDTLLKLERVLAADIEYENRKSAASASRLEASRATRASPTSMYQQHQSGRGATASSSSLASLSSAHNSKRDSDVELQMASRPSSRGLHNPGVGPLDSAPGTPRPLRSGSPYGTAAKQSTVSGMTGHRGVNSPLKEGATTNIDENRVSASQQVPSSDARSFSPIPRRLQSPSPVGLKSSTSPKVEPSSTASGRISPASSVRSNSPAVSASSPTGVSRLRSASTGSTTGSGMGGSKEWLLSSDYNTGMQDLLTLVRAGRSSSVSTPSGISMMRGLGSAGVGSPLIGKDGKIVALPSTIKASLLSKSSHGEILRSMLPISSSHDDQNKDRGAGDDEGGDSEKGLVRSESSLKREKTRREEQQAATRMMLMMLNELTLKDVQQECHPDVYECWKDVDADLDRVERVSSLFPFSGHAGWSSG</sequence>
<feature type="compositionally biased region" description="Polar residues" evidence="3">
    <location>
        <begin position="440"/>
        <end position="455"/>
    </location>
</feature>
<name>A0A9P6FZR0_9FUNG</name>
<feature type="compositionally biased region" description="Low complexity" evidence="3">
    <location>
        <begin position="87"/>
        <end position="103"/>
    </location>
</feature>
<feature type="compositionally biased region" description="Basic and acidic residues" evidence="3">
    <location>
        <begin position="1156"/>
        <end position="1167"/>
    </location>
</feature>
<dbReference type="InterPro" id="IPR000159">
    <property type="entry name" value="RA_dom"/>
</dbReference>
<feature type="region of interest" description="Disordered" evidence="3">
    <location>
        <begin position="1270"/>
        <end position="1327"/>
    </location>
</feature>
<dbReference type="EMBL" id="JAABOA010000327">
    <property type="protein sequence ID" value="KAF9584790.1"/>
    <property type="molecule type" value="Genomic_DNA"/>
</dbReference>
<feature type="compositionally biased region" description="Basic and acidic residues" evidence="3">
    <location>
        <begin position="376"/>
        <end position="399"/>
    </location>
</feature>
<feature type="compositionally biased region" description="Low complexity" evidence="3">
    <location>
        <begin position="607"/>
        <end position="616"/>
    </location>
</feature>
<feature type="compositionally biased region" description="Acidic residues" evidence="3">
    <location>
        <begin position="54"/>
        <end position="65"/>
    </location>
</feature>
<feature type="compositionally biased region" description="Basic and acidic residues" evidence="3">
    <location>
        <begin position="120"/>
        <end position="137"/>
    </location>
</feature>
<dbReference type="InterPro" id="IPR036028">
    <property type="entry name" value="SH3-like_dom_sf"/>
</dbReference>
<feature type="compositionally biased region" description="Polar residues" evidence="3">
    <location>
        <begin position="1316"/>
        <end position="1326"/>
    </location>
</feature>
<feature type="region of interest" description="Disordered" evidence="3">
    <location>
        <begin position="1"/>
        <end position="103"/>
    </location>
</feature>
<feature type="compositionally biased region" description="Low complexity" evidence="3">
    <location>
        <begin position="1394"/>
        <end position="1405"/>
    </location>
</feature>
<organism evidence="5 6">
    <name type="scientific">Lunasporangiospora selenospora</name>
    <dbReference type="NCBI Taxonomy" id="979761"/>
    <lineage>
        <taxon>Eukaryota</taxon>
        <taxon>Fungi</taxon>
        <taxon>Fungi incertae sedis</taxon>
        <taxon>Mucoromycota</taxon>
        <taxon>Mortierellomycotina</taxon>
        <taxon>Mortierellomycetes</taxon>
        <taxon>Mortierellales</taxon>
        <taxon>Mortierellaceae</taxon>
        <taxon>Lunasporangiospora</taxon>
    </lineage>
</organism>
<feature type="compositionally biased region" description="Low complexity" evidence="3">
    <location>
        <begin position="1032"/>
        <end position="1041"/>
    </location>
</feature>
<evidence type="ECO:0000313" key="6">
    <source>
        <dbReference type="Proteomes" id="UP000780801"/>
    </source>
</evidence>